<keyword evidence="2 4" id="KW-1133">Transmembrane helix</keyword>
<evidence type="ECO:0000313" key="6">
    <source>
        <dbReference type="EMBL" id="MBY4637185.1"/>
    </source>
</evidence>
<evidence type="ECO:0000259" key="5">
    <source>
        <dbReference type="PROSITE" id="PS51503"/>
    </source>
</evidence>
<feature type="domain" description="HIG1" evidence="5">
    <location>
        <begin position="1"/>
        <end position="74"/>
    </location>
</feature>
<sequence length="74" mass="7955">MQILLVLAVVVAAGLVLFALARGLFHFAQGHRAAMDGTVHENQVAQNRMMMARVKWQAITIILLVIIGVTAASS</sequence>
<protein>
    <submittedName>
        <fullName evidence="6">HIG1 domain-containing protein</fullName>
    </submittedName>
</protein>
<proteinExistence type="predicted"/>
<evidence type="ECO:0000256" key="1">
    <source>
        <dbReference type="ARBA" id="ARBA00022692"/>
    </source>
</evidence>
<keyword evidence="7" id="KW-1185">Reference proteome</keyword>
<evidence type="ECO:0000256" key="3">
    <source>
        <dbReference type="ARBA" id="ARBA00023136"/>
    </source>
</evidence>
<keyword evidence="3 4" id="KW-0472">Membrane</keyword>
<evidence type="ECO:0000256" key="4">
    <source>
        <dbReference type="SAM" id="Phobius"/>
    </source>
</evidence>
<dbReference type="Pfam" id="PF04588">
    <property type="entry name" value="HIG_1_N"/>
    <property type="match status" value="1"/>
</dbReference>
<organism evidence="6 7">
    <name type="scientific">Sphingopyxis jiangsuensis</name>
    <dbReference type="NCBI Taxonomy" id="2871171"/>
    <lineage>
        <taxon>Bacteria</taxon>
        <taxon>Pseudomonadati</taxon>
        <taxon>Pseudomonadota</taxon>
        <taxon>Alphaproteobacteria</taxon>
        <taxon>Sphingomonadales</taxon>
        <taxon>Sphingomonadaceae</taxon>
        <taxon>Sphingopyxis</taxon>
    </lineage>
</organism>
<feature type="transmembrane region" description="Helical" evidence="4">
    <location>
        <begin position="54"/>
        <end position="72"/>
    </location>
</feature>
<gene>
    <name evidence="6" type="ORF">K5P26_08560</name>
</gene>
<evidence type="ECO:0000313" key="7">
    <source>
        <dbReference type="Proteomes" id="UP001166571"/>
    </source>
</evidence>
<comment type="caution">
    <text evidence="6">The sequence shown here is derived from an EMBL/GenBank/DDBJ whole genome shotgun (WGS) entry which is preliminary data.</text>
</comment>
<dbReference type="RefSeq" id="WP_201928671.1">
    <property type="nucleotide sequence ID" value="NZ_JAERPO010000002.1"/>
</dbReference>
<reference evidence="6" key="1">
    <citation type="submission" date="2021-08" db="EMBL/GenBank/DDBJ databases">
        <title>Sphingopyxis panaciterrulae sp. nov., isolated from the surface water of the Yellow Sea.</title>
        <authorList>
            <person name="Gao Z."/>
            <person name="Zhang D."/>
            <person name="Zhang A."/>
        </authorList>
    </citation>
    <scope>NUCLEOTIDE SEQUENCE</scope>
    <source>
        <strain evidence="6">XHP0097</strain>
    </source>
</reference>
<accession>A0ABS7MDU3</accession>
<dbReference type="PROSITE" id="PS51503">
    <property type="entry name" value="HIG1"/>
    <property type="match status" value="1"/>
</dbReference>
<dbReference type="InterPro" id="IPR007667">
    <property type="entry name" value="Hypoxia_induced_domain"/>
</dbReference>
<dbReference type="Proteomes" id="UP001166571">
    <property type="component" value="Unassembled WGS sequence"/>
</dbReference>
<keyword evidence="1 4" id="KW-0812">Transmembrane</keyword>
<name>A0ABS7MDU3_9SPHN</name>
<evidence type="ECO:0000256" key="2">
    <source>
        <dbReference type="ARBA" id="ARBA00022989"/>
    </source>
</evidence>
<dbReference type="EMBL" id="JAILXK010000002">
    <property type="protein sequence ID" value="MBY4637185.1"/>
    <property type="molecule type" value="Genomic_DNA"/>
</dbReference>